<gene>
    <name evidence="2" type="ORF">EDS130_LOCUS21537</name>
    <name evidence="3" type="ORF">XAT740_LOCUS23900</name>
</gene>
<evidence type="ECO:0000256" key="1">
    <source>
        <dbReference type="SAM" id="MobiDB-lite"/>
    </source>
</evidence>
<dbReference type="Proteomes" id="UP000663852">
    <property type="component" value="Unassembled WGS sequence"/>
</dbReference>
<sequence>MVVNAALKRRRENILAQLVIAKNTNVELIKKYEEKKLEEHRCEQRIIDKCAEMSTNLQQRMDELIESGSVAATSKKTEKMLEKAHQWSQEMTDRLASILCLQESPEQSRTSLTMPAALSNNNNNNTLLDTTIARRQAAAAQLQLAGLSASFYVQQGRKSLSVSIQKSPRTRHLHKNTNNNHNNKSTVDENDVNDENKPMEDVSQMPIDDDVAGEGETTIEQDSNRSPTPPPPPPLPDFYIVEDGLNYTKKGEKKHFTVQNRYGQFKMVRITGVTEPFQCKARVMNMPPHSQMPLSIAFIPTISQRGKPYACTITLRTRSDDGQDEIVLERSLTGQWV</sequence>
<comment type="caution">
    <text evidence="3">The sequence shown here is derived from an EMBL/GenBank/DDBJ whole genome shotgun (WGS) entry which is preliminary data.</text>
</comment>
<evidence type="ECO:0000313" key="2">
    <source>
        <dbReference type="EMBL" id="CAF1130250.1"/>
    </source>
</evidence>
<reference evidence="3" key="1">
    <citation type="submission" date="2021-02" db="EMBL/GenBank/DDBJ databases">
        <authorList>
            <person name="Nowell W R."/>
        </authorList>
    </citation>
    <scope>NUCLEOTIDE SEQUENCE</scope>
</reference>
<dbReference type="EMBL" id="CAJNOR010001825">
    <property type="protein sequence ID" value="CAF1205169.1"/>
    <property type="molecule type" value="Genomic_DNA"/>
</dbReference>
<organism evidence="3 4">
    <name type="scientific">Adineta ricciae</name>
    <name type="common">Rotifer</name>
    <dbReference type="NCBI Taxonomy" id="249248"/>
    <lineage>
        <taxon>Eukaryota</taxon>
        <taxon>Metazoa</taxon>
        <taxon>Spiralia</taxon>
        <taxon>Gnathifera</taxon>
        <taxon>Rotifera</taxon>
        <taxon>Eurotatoria</taxon>
        <taxon>Bdelloidea</taxon>
        <taxon>Adinetida</taxon>
        <taxon>Adinetidae</taxon>
        <taxon>Adineta</taxon>
    </lineage>
</organism>
<name>A0A814WPE4_ADIRI</name>
<accession>A0A814WPE4</accession>
<evidence type="ECO:0000313" key="4">
    <source>
        <dbReference type="Proteomes" id="UP000663828"/>
    </source>
</evidence>
<feature type="compositionally biased region" description="Pro residues" evidence="1">
    <location>
        <begin position="227"/>
        <end position="236"/>
    </location>
</feature>
<protein>
    <submittedName>
        <fullName evidence="3">Uncharacterized protein</fullName>
    </submittedName>
</protein>
<evidence type="ECO:0000313" key="3">
    <source>
        <dbReference type="EMBL" id="CAF1205169.1"/>
    </source>
</evidence>
<feature type="compositionally biased region" description="Acidic residues" evidence="1">
    <location>
        <begin position="207"/>
        <end position="219"/>
    </location>
</feature>
<feature type="region of interest" description="Disordered" evidence="1">
    <location>
        <begin position="162"/>
        <end position="236"/>
    </location>
</feature>
<dbReference type="EMBL" id="CAJNOJ010000109">
    <property type="protein sequence ID" value="CAF1130250.1"/>
    <property type="molecule type" value="Genomic_DNA"/>
</dbReference>
<dbReference type="Proteomes" id="UP000663828">
    <property type="component" value="Unassembled WGS sequence"/>
</dbReference>
<keyword evidence="4" id="KW-1185">Reference proteome</keyword>
<dbReference type="OrthoDB" id="10038541at2759"/>
<dbReference type="AlphaFoldDB" id="A0A814WPE4"/>
<proteinExistence type="predicted"/>